<dbReference type="Proteomes" id="UP000217790">
    <property type="component" value="Unassembled WGS sequence"/>
</dbReference>
<keyword evidence="7" id="KW-0472">Membrane</keyword>
<dbReference type="InParanoid" id="A0A2H3EJL0"/>
<evidence type="ECO:0000256" key="4">
    <source>
        <dbReference type="ARBA" id="ARBA00022448"/>
    </source>
</evidence>
<evidence type="ECO:0000313" key="10">
    <source>
        <dbReference type="Proteomes" id="UP000217790"/>
    </source>
</evidence>
<keyword evidence="5" id="KW-0653">Protein transport</keyword>
<gene>
    <name evidence="9" type="ORF">ARMGADRAFT_956024</name>
</gene>
<organism evidence="9 10">
    <name type="scientific">Armillaria gallica</name>
    <name type="common">Bulbous honey fungus</name>
    <name type="synonym">Armillaria bulbosa</name>
    <dbReference type="NCBI Taxonomy" id="47427"/>
    <lineage>
        <taxon>Eukaryota</taxon>
        <taxon>Fungi</taxon>
        <taxon>Dikarya</taxon>
        <taxon>Basidiomycota</taxon>
        <taxon>Agaricomycotina</taxon>
        <taxon>Agaricomycetes</taxon>
        <taxon>Agaricomycetidae</taxon>
        <taxon>Agaricales</taxon>
        <taxon>Marasmiineae</taxon>
        <taxon>Physalacriaceae</taxon>
        <taxon>Armillaria</taxon>
    </lineage>
</organism>
<keyword evidence="4" id="KW-0813">Transport</keyword>
<evidence type="ECO:0000256" key="7">
    <source>
        <dbReference type="ARBA" id="ARBA00023136"/>
    </source>
</evidence>
<accession>A0A2H3EJL0</accession>
<keyword evidence="6" id="KW-0333">Golgi apparatus</keyword>
<comment type="subcellular location">
    <subcellularLocation>
        <location evidence="1">Golgi apparatus membrane</location>
        <topology evidence="1">Peripheral membrane protein</topology>
    </subcellularLocation>
</comment>
<evidence type="ECO:0000256" key="5">
    <source>
        <dbReference type="ARBA" id="ARBA00022927"/>
    </source>
</evidence>
<dbReference type="InterPro" id="IPR007255">
    <property type="entry name" value="COG8"/>
</dbReference>
<proteinExistence type="inferred from homology"/>
<dbReference type="SUPFAM" id="SSF74788">
    <property type="entry name" value="Cullin repeat-like"/>
    <property type="match status" value="1"/>
</dbReference>
<dbReference type="PANTHER" id="PTHR21311:SF0">
    <property type="entry name" value="CONSERVED OLIGOMERIC GOLGI COMPLEX SUBUNIT 8"/>
    <property type="match status" value="1"/>
</dbReference>
<dbReference type="Pfam" id="PF04124">
    <property type="entry name" value="Dor1"/>
    <property type="match status" value="1"/>
</dbReference>
<evidence type="ECO:0000256" key="2">
    <source>
        <dbReference type="ARBA" id="ARBA00006419"/>
    </source>
</evidence>
<dbReference type="InterPro" id="IPR016159">
    <property type="entry name" value="Cullin_repeat-like_dom_sf"/>
</dbReference>
<dbReference type="AlphaFoldDB" id="A0A2H3EJL0"/>
<keyword evidence="10" id="KW-1185">Reference proteome</keyword>
<dbReference type="GO" id="GO:0015031">
    <property type="term" value="P:protein transport"/>
    <property type="evidence" value="ECO:0007669"/>
    <property type="project" value="UniProtKB-KW"/>
</dbReference>
<protein>
    <recommendedName>
        <fullName evidence="3">Conserved oligomeric Golgi complex subunit 8</fullName>
    </recommendedName>
    <alternativeName>
        <fullName evidence="8">Component of oligomeric Golgi complex 8</fullName>
    </alternativeName>
</protein>
<dbReference type="STRING" id="47427.A0A2H3EJL0"/>
<dbReference type="GO" id="GO:0006891">
    <property type="term" value="P:intra-Golgi vesicle-mediated transport"/>
    <property type="evidence" value="ECO:0007669"/>
    <property type="project" value="TreeGrafter"/>
</dbReference>
<dbReference type="OrthoDB" id="1661054at2759"/>
<dbReference type="EMBL" id="KZ293646">
    <property type="protein sequence ID" value="PBL00284.1"/>
    <property type="molecule type" value="Genomic_DNA"/>
</dbReference>
<evidence type="ECO:0000313" key="9">
    <source>
        <dbReference type="EMBL" id="PBL00284.1"/>
    </source>
</evidence>
<reference evidence="10" key="1">
    <citation type="journal article" date="2017" name="Nat. Ecol. Evol.">
        <title>Genome expansion and lineage-specific genetic innovations in the forest pathogenic fungi Armillaria.</title>
        <authorList>
            <person name="Sipos G."/>
            <person name="Prasanna A.N."/>
            <person name="Walter M.C."/>
            <person name="O'Connor E."/>
            <person name="Balint B."/>
            <person name="Krizsan K."/>
            <person name="Kiss B."/>
            <person name="Hess J."/>
            <person name="Varga T."/>
            <person name="Slot J."/>
            <person name="Riley R."/>
            <person name="Boka B."/>
            <person name="Rigling D."/>
            <person name="Barry K."/>
            <person name="Lee J."/>
            <person name="Mihaltcheva S."/>
            <person name="LaButti K."/>
            <person name="Lipzen A."/>
            <person name="Waldron R."/>
            <person name="Moloney N.M."/>
            <person name="Sperisen C."/>
            <person name="Kredics L."/>
            <person name="Vagvoelgyi C."/>
            <person name="Patrignani A."/>
            <person name="Fitzpatrick D."/>
            <person name="Nagy I."/>
            <person name="Doyle S."/>
            <person name="Anderson J.B."/>
            <person name="Grigoriev I.V."/>
            <person name="Gueldener U."/>
            <person name="Muensterkoetter M."/>
            <person name="Nagy L.G."/>
        </authorList>
    </citation>
    <scope>NUCLEOTIDE SEQUENCE [LARGE SCALE GENOMIC DNA]</scope>
    <source>
        <strain evidence="10">Ar21-2</strain>
    </source>
</reference>
<evidence type="ECO:0000256" key="1">
    <source>
        <dbReference type="ARBA" id="ARBA00004395"/>
    </source>
</evidence>
<dbReference type="PANTHER" id="PTHR21311">
    <property type="entry name" value="CONSERVED OLIGOMERIC GOLGI COMPLEX COMPONENT 8"/>
    <property type="match status" value="1"/>
</dbReference>
<evidence type="ECO:0000256" key="8">
    <source>
        <dbReference type="ARBA" id="ARBA00031347"/>
    </source>
</evidence>
<dbReference type="OMA" id="QRCIHGV"/>
<comment type="similarity">
    <text evidence="2">Belongs to the COG8 family.</text>
</comment>
<evidence type="ECO:0000256" key="3">
    <source>
        <dbReference type="ARBA" id="ARBA00020983"/>
    </source>
</evidence>
<dbReference type="GO" id="GO:0000139">
    <property type="term" value="C:Golgi membrane"/>
    <property type="evidence" value="ECO:0007669"/>
    <property type="project" value="UniProtKB-SubCell"/>
</dbReference>
<evidence type="ECO:0000256" key="6">
    <source>
        <dbReference type="ARBA" id="ARBA00023034"/>
    </source>
</evidence>
<dbReference type="GO" id="GO:0017119">
    <property type="term" value="C:Golgi transport complex"/>
    <property type="evidence" value="ECO:0007669"/>
    <property type="project" value="InterPro"/>
</dbReference>
<name>A0A2H3EJL0_ARMGA</name>
<sequence>MMVVEEQALLPPPNSRQQRYICFHDDHGIGHVTVTIMEKPAQLTSQDLEGMQTTLPELLGAPELTTASSQAYLSYLTTLSLPNLLAEPTLLQTQSHHLTSSLTSLTHTSYPTFLSLHSTTTSLSESLDALSSSLDALVNESLPALEESASNWRDRTDAVLAERSKARVVLEQHDKIRDLLDIPVLIDTCVRNGYFAEALSLASHTNSLYSSSSSPPLILTSIISEVRNSITQMLFSLLSTLHEPNRKLPALWKAVNFLRKMDVFDPEDGVESEEQIALAFLGGREVCLTASLEGCNRDIQRLVGLTSAEVREKDKEDLTRYLKKYIDIWREGVHDIITQFSTIFLERPTSSTTSPAPSLHSLLVTYASHSLHKHLLPLLRITLPRIPLPSLSSLLTQLTYCATAFARVGFDFRCVLGDLFSGAVLSSVTEELQVATSKWVALFEQKMGRPVSTTSTHIKNMAPPSEWLVSPAVVASPPTSSQSYLKAPAHVPPHILVAYPPLAQYTNALLTTLNSLRLLAPTSIAPPLLAKLQDLLSEAGEVYLRYVKNAAALQVQEVKIAEAVGDVYFNTLVPFMKRALGEGVYGLTMENCEASGMDAEKTESGSLDKVIRDWEGWLESRKASA</sequence>